<evidence type="ECO:0000256" key="1">
    <source>
        <dbReference type="ARBA" id="ARBA00005384"/>
    </source>
</evidence>
<name>A0A4Q7RK72_9BURK</name>
<comment type="similarity">
    <text evidence="1">In the C-terminal section; belongs to the class-I pyridoxal-phosphate-dependent aminotransferase family.</text>
</comment>
<reference evidence="8 9" key="1">
    <citation type="journal article" date="2015" name="Stand. Genomic Sci.">
        <title>Genomic Encyclopedia of Bacterial and Archaeal Type Strains, Phase III: the genomes of soil and plant-associated and newly described type strains.</title>
        <authorList>
            <person name="Whitman W.B."/>
            <person name="Woyke T."/>
            <person name="Klenk H.P."/>
            <person name="Zhou Y."/>
            <person name="Lilburn T.G."/>
            <person name="Beck B.J."/>
            <person name="De Vos P."/>
            <person name="Vandamme P."/>
            <person name="Eisen J.A."/>
            <person name="Garrity G."/>
            <person name="Hugenholtz P."/>
            <person name="Kyrpides N.C."/>
        </authorList>
    </citation>
    <scope>NUCLEOTIDE SEQUENCE [LARGE SCALE GENOMIC DNA]</scope>
    <source>
        <strain evidence="8 9">ASC-9842</strain>
    </source>
</reference>
<dbReference type="InterPro" id="IPR051446">
    <property type="entry name" value="HTH_trans_reg/aminotransferase"/>
</dbReference>
<feature type="domain" description="HTH gntR-type" evidence="7">
    <location>
        <begin position="39"/>
        <end position="107"/>
    </location>
</feature>
<evidence type="ECO:0000256" key="2">
    <source>
        <dbReference type="ARBA" id="ARBA00022898"/>
    </source>
</evidence>
<dbReference type="InterPro" id="IPR015424">
    <property type="entry name" value="PyrdxlP-dep_Trfase"/>
</dbReference>
<dbReference type="InterPro" id="IPR036388">
    <property type="entry name" value="WH-like_DNA-bd_sf"/>
</dbReference>
<comment type="caution">
    <text evidence="8">The sequence shown here is derived from an EMBL/GenBank/DDBJ whole genome shotgun (WGS) entry which is preliminary data.</text>
</comment>
<evidence type="ECO:0000313" key="9">
    <source>
        <dbReference type="Proteomes" id="UP000291078"/>
    </source>
</evidence>
<dbReference type="Pfam" id="PF00392">
    <property type="entry name" value="GntR"/>
    <property type="match status" value="1"/>
</dbReference>
<dbReference type="GO" id="GO:0008483">
    <property type="term" value="F:transaminase activity"/>
    <property type="evidence" value="ECO:0007669"/>
    <property type="project" value="UniProtKB-KW"/>
</dbReference>
<dbReference type="SMART" id="SM00345">
    <property type="entry name" value="HTH_GNTR"/>
    <property type="match status" value="1"/>
</dbReference>
<sequence>MSQKSALAAHAGAGPAQTPHKMQRHSFSLPIAIARDGSEPFTRQIIRQVERLVVSGSLQPGDRLPSIACLVAMLGVSRNTVVNAYEGLTDAGLLRGEPGRGFYVAEEIPRACAPPPSIGLGAATNPCRVERPMMPSGVHAVPPSRPVCFDFKIGRPAPDAFPARRWAALSGPLLRQMAHAISDYTAPEGLWGLRVQIADYLAATRALAADPTQIVVVAGVQEALHLLAAQLVHPGDRVVMEAPGYAGFCNLPQFAQAIQVAVPVDAEGMRTDALPAESTALAYTTPSHQYPLGHPLSMSRRRALLEWAARTGACIVEDDYDGDFAYDSAPLPPLMALDPSRVVYVGSFSKALGPGLRLGFMVCPPWLVNAIAQRKGLLNHGCPWLEQAVLARLFEYGDYSRHLYRLRQRYRAQRDTLLDGLRAIWGESCVISGASTGMHLALHLPDDGPDAAVTATRALACGVRLYPLSESACGHVPAAGRHILLFGYASLSVAQIREAMSRLRLAVPSGRQEPLSASAEGGC</sequence>
<keyword evidence="8" id="KW-0808">Transferase</keyword>
<organism evidence="8 9">
    <name type="scientific">Cupriavidus agavae</name>
    <dbReference type="NCBI Taxonomy" id="1001822"/>
    <lineage>
        <taxon>Bacteria</taxon>
        <taxon>Pseudomonadati</taxon>
        <taxon>Pseudomonadota</taxon>
        <taxon>Betaproteobacteria</taxon>
        <taxon>Burkholderiales</taxon>
        <taxon>Burkholderiaceae</taxon>
        <taxon>Cupriavidus</taxon>
    </lineage>
</organism>
<dbReference type="EMBL" id="SGXM01000007">
    <property type="protein sequence ID" value="RZT32510.1"/>
    <property type="molecule type" value="Genomic_DNA"/>
</dbReference>
<keyword evidence="8" id="KW-0032">Aminotransferase</keyword>
<dbReference type="PANTHER" id="PTHR46577:SF1">
    <property type="entry name" value="HTH-TYPE TRANSCRIPTIONAL REGULATORY PROTEIN GABR"/>
    <property type="match status" value="1"/>
</dbReference>
<dbReference type="Gene3D" id="3.40.640.10">
    <property type="entry name" value="Type I PLP-dependent aspartate aminotransferase-like (Major domain)"/>
    <property type="match status" value="1"/>
</dbReference>
<evidence type="ECO:0000256" key="3">
    <source>
        <dbReference type="ARBA" id="ARBA00023015"/>
    </source>
</evidence>
<evidence type="ECO:0000313" key="8">
    <source>
        <dbReference type="EMBL" id="RZT32510.1"/>
    </source>
</evidence>
<keyword evidence="2" id="KW-0663">Pyridoxal phosphate</keyword>
<dbReference type="Gene3D" id="1.10.10.10">
    <property type="entry name" value="Winged helix-like DNA-binding domain superfamily/Winged helix DNA-binding domain"/>
    <property type="match status" value="1"/>
</dbReference>
<evidence type="ECO:0000256" key="4">
    <source>
        <dbReference type="ARBA" id="ARBA00023125"/>
    </source>
</evidence>
<evidence type="ECO:0000259" key="7">
    <source>
        <dbReference type="PROSITE" id="PS50949"/>
    </source>
</evidence>
<feature type="region of interest" description="Disordered" evidence="6">
    <location>
        <begin position="1"/>
        <end position="23"/>
    </location>
</feature>
<dbReference type="InterPro" id="IPR000524">
    <property type="entry name" value="Tscrpt_reg_HTH_GntR"/>
</dbReference>
<keyword evidence="4" id="KW-0238">DNA-binding</keyword>
<dbReference type="InterPro" id="IPR004839">
    <property type="entry name" value="Aminotransferase_I/II_large"/>
</dbReference>
<evidence type="ECO:0000256" key="5">
    <source>
        <dbReference type="ARBA" id="ARBA00023163"/>
    </source>
</evidence>
<dbReference type="InterPro" id="IPR015421">
    <property type="entry name" value="PyrdxlP-dep_Trfase_major"/>
</dbReference>
<feature type="compositionally biased region" description="Low complexity" evidence="6">
    <location>
        <begin position="1"/>
        <end position="16"/>
    </location>
</feature>
<dbReference type="Proteomes" id="UP000291078">
    <property type="component" value="Unassembled WGS sequence"/>
</dbReference>
<dbReference type="CDD" id="cd00609">
    <property type="entry name" value="AAT_like"/>
    <property type="match status" value="1"/>
</dbReference>
<protein>
    <submittedName>
        <fullName evidence="8">GntR family transcriptional regulator/MocR family aminotransferase</fullName>
    </submittedName>
</protein>
<dbReference type="GO" id="GO:0030170">
    <property type="term" value="F:pyridoxal phosphate binding"/>
    <property type="evidence" value="ECO:0007669"/>
    <property type="project" value="InterPro"/>
</dbReference>
<dbReference type="Pfam" id="PF00155">
    <property type="entry name" value="Aminotran_1_2"/>
    <property type="match status" value="1"/>
</dbReference>
<dbReference type="PROSITE" id="PS50949">
    <property type="entry name" value="HTH_GNTR"/>
    <property type="match status" value="1"/>
</dbReference>
<keyword evidence="5" id="KW-0804">Transcription</keyword>
<evidence type="ECO:0000256" key="6">
    <source>
        <dbReference type="SAM" id="MobiDB-lite"/>
    </source>
</evidence>
<dbReference type="GO" id="GO:0003677">
    <property type="term" value="F:DNA binding"/>
    <property type="evidence" value="ECO:0007669"/>
    <property type="project" value="UniProtKB-KW"/>
</dbReference>
<dbReference type="InterPro" id="IPR036390">
    <property type="entry name" value="WH_DNA-bd_sf"/>
</dbReference>
<dbReference type="SUPFAM" id="SSF53383">
    <property type="entry name" value="PLP-dependent transferases"/>
    <property type="match status" value="1"/>
</dbReference>
<dbReference type="CDD" id="cd07377">
    <property type="entry name" value="WHTH_GntR"/>
    <property type="match status" value="1"/>
</dbReference>
<dbReference type="GO" id="GO:0003700">
    <property type="term" value="F:DNA-binding transcription factor activity"/>
    <property type="evidence" value="ECO:0007669"/>
    <property type="project" value="InterPro"/>
</dbReference>
<gene>
    <name evidence="8" type="ORF">EV147_4257</name>
</gene>
<keyword evidence="3" id="KW-0805">Transcription regulation</keyword>
<dbReference type="AlphaFoldDB" id="A0A4Q7RK72"/>
<dbReference type="SUPFAM" id="SSF46785">
    <property type="entry name" value="Winged helix' DNA-binding domain"/>
    <property type="match status" value="1"/>
</dbReference>
<dbReference type="PANTHER" id="PTHR46577">
    <property type="entry name" value="HTH-TYPE TRANSCRIPTIONAL REGULATORY PROTEIN GABR"/>
    <property type="match status" value="1"/>
</dbReference>
<keyword evidence="9" id="KW-1185">Reference proteome</keyword>
<accession>A0A4Q7RK72</accession>
<proteinExistence type="inferred from homology"/>